<accession>A0A1Y2M0S1</accession>
<dbReference type="OMA" id="YIFYLER"/>
<feature type="transmembrane region" description="Helical" evidence="1">
    <location>
        <begin position="156"/>
        <end position="177"/>
    </location>
</feature>
<feature type="transmembrane region" description="Helical" evidence="1">
    <location>
        <begin position="197"/>
        <end position="222"/>
    </location>
</feature>
<dbReference type="PANTHER" id="PTHR38848:SF3">
    <property type="entry name" value="G-PROTEIN COUPLED RECEPTORS FAMILY 3 PROFILE DOMAIN-CONTAINING PROTEIN"/>
    <property type="match status" value="1"/>
</dbReference>
<feature type="transmembrane region" description="Helical" evidence="1">
    <location>
        <begin position="116"/>
        <end position="136"/>
    </location>
</feature>
<dbReference type="EMBL" id="KZ107845">
    <property type="protein sequence ID" value="OSS48828.1"/>
    <property type="molecule type" value="Genomic_DNA"/>
</dbReference>
<dbReference type="PANTHER" id="PTHR38848">
    <property type="entry name" value="G-PROTEIN COUPLED RECEPTORS FAMILY 3 PROFILE DOMAIN-CONTAINING PROTEIN"/>
    <property type="match status" value="1"/>
</dbReference>
<organism evidence="3 4">
    <name type="scientific">Epicoccum nigrum</name>
    <name type="common">Soil fungus</name>
    <name type="synonym">Epicoccum purpurascens</name>
    <dbReference type="NCBI Taxonomy" id="105696"/>
    <lineage>
        <taxon>Eukaryota</taxon>
        <taxon>Fungi</taxon>
        <taxon>Dikarya</taxon>
        <taxon>Ascomycota</taxon>
        <taxon>Pezizomycotina</taxon>
        <taxon>Dothideomycetes</taxon>
        <taxon>Pleosporomycetidae</taxon>
        <taxon>Pleosporales</taxon>
        <taxon>Pleosporineae</taxon>
        <taxon>Didymellaceae</taxon>
        <taxon>Epicoccum</taxon>
    </lineage>
</organism>
<feature type="chain" id="PRO_5012146881" description="G-protein coupled receptors family 1 profile domain-containing protein" evidence="2">
    <location>
        <begin position="23"/>
        <end position="364"/>
    </location>
</feature>
<feature type="transmembrane region" description="Helical" evidence="1">
    <location>
        <begin position="271"/>
        <end position="290"/>
    </location>
</feature>
<proteinExistence type="predicted"/>
<dbReference type="Proteomes" id="UP000193240">
    <property type="component" value="Unassembled WGS sequence"/>
</dbReference>
<evidence type="ECO:0000313" key="4">
    <source>
        <dbReference type="Proteomes" id="UP000193240"/>
    </source>
</evidence>
<keyword evidence="4" id="KW-1185">Reference proteome</keyword>
<keyword evidence="1" id="KW-0812">Transmembrane</keyword>
<keyword evidence="1" id="KW-0472">Membrane</keyword>
<feature type="transmembrane region" description="Helical" evidence="1">
    <location>
        <begin position="296"/>
        <end position="320"/>
    </location>
</feature>
<evidence type="ECO:0000256" key="2">
    <source>
        <dbReference type="SAM" id="SignalP"/>
    </source>
</evidence>
<feature type="transmembrane region" description="Helical" evidence="1">
    <location>
        <begin position="81"/>
        <end position="104"/>
    </location>
</feature>
<name>A0A1Y2M0S1_EPING</name>
<sequence>MMLLAMNMMLFSCMFLASVVEGAPAKQIAPRHEVGDAARVETGTVGRLVYGIVSTICLCAMSFAMGLRVTQFERKRKLQFAWWLSHIQTVVAMMLVISGAVLVYGLNLTTYKECRASITVCLFLYFSSKILLYIFYLERIHIVRLPVVMERRRDPIWLVGMVITIGFFGGMALWCIATPHAGVSMEDGHCRIGSDMIPSYITFSFDIIINIGLTGVFVWLILPVLKNHARGVEASQPRARNPYSLGGVLSINATRDDQLTLSVKKMLTRNIIGSALTFVAGAINLIVYFVDATSQIAFVCYTLCVIDVVFGVLVVQWLTFGSTKANTNHHERASATNATISAAAFASIAMPERHDTPTRSKGSF</sequence>
<feature type="signal peptide" evidence="2">
    <location>
        <begin position="1"/>
        <end position="22"/>
    </location>
</feature>
<protein>
    <recommendedName>
        <fullName evidence="5">G-protein coupled receptors family 1 profile domain-containing protein</fullName>
    </recommendedName>
</protein>
<dbReference type="AlphaFoldDB" id="A0A1Y2M0S1"/>
<keyword evidence="2" id="KW-0732">Signal</keyword>
<feature type="transmembrane region" description="Helical" evidence="1">
    <location>
        <begin position="49"/>
        <end position="69"/>
    </location>
</feature>
<evidence type="ECO:0008006" key="5">
    <source>
        <dbReference type="Google" id="ProtNLM"/>
    </source>
</evidence>
<dbReference type="InParanoid" id="A0A1Y2M0S1"/>
<evidence type="ECO:0000256" key="1">
    <source>
        <dbReference type="SAM" id="Phobius"/>
    </source>
</evidence>
<evidence type="ECO:0000313" key="3">
    <source>
        <dbReference type="EMBL" id="OSS48828.1"/>
    </source>
</evidence>
<reference evidence="3 4" key="1">
    <citation type="journal article" date="2017" name="Genome Announc.">
        <title>Genome sequence of the saprophytic ascomycete Epicoccum nigrum ICMP 19927 strain isolated from New Zealand.</title>
        <authorList>
            <person name="Fokin M."/>
            <person name="Fleetwood D."/>
            <person name="Weir B.S."/>
            <person name="Villas-Boas S.G."/>
        </authorList>
    </citation>
    <scope>NUCLEOTIDE SEQUENCE [LARGE SCALE GENOMIC DNA]</scope>
    <source>
        <strain evidence="3 4">ICMP 19927</strain>
    </source>
</reference>
<keyword evidence="1" id="KW-1133">Transmembrane helix</keyword>
<gene>
    <name evidence="3" type="ORF">B5807_06962</name>
</gene>